<organism evidence="2 3">
    <name type="scientific">Propioniciclava soli</name>
    <dbReference type="NCBI Taxonomy" id="2775081"/>
    <lineage>
        <taxon>Bacteria</taxon>
        <taxon>Bacillati</taxon>
        <taxon>Actinomycetota</taxon>
        <taxon>Actinomycetes</taxon>
        <taxon>Propionibacteriales</taxon>
        <taxon>Propionibacteriaceae</taxon>
        <taxon>Propioniciclava</taxon>
    </lineage>
</organism>
<name>A0ABZ3CCK9_9ACTN</name>
<dbReference type="InterPro" id="IPR004518">
    <property type="entry name" value="MazG-like_dom"/>
</dbReference>
<keyword evidence="3" id="KW-1185">Reference proteome</keyword>
<sequence>MHTLRERCGWDAEQTHRSLVTHLVEETAEVVEAVEAGDDALLREELGDLLLQVVFHAEIAAEEGRFAIDDVADGIADKLVRRHPYVFADAAAPEDLMGSWEERKRAEKGRTSALDGIPGPLDPLARAGKVVARARHHRVEVELPAEPVDADEVGQAVLTLVARAQASGVDADQAVRAAVRELEQSIRAAEASA</sequence>
<dbReference type="RefSeq" id="WP_342373587.1">
    <property type="nucleotide sequence ID" value="NZ_CP115965.1"/>
</dbReference>
<dbReference type="Gene3D" id="1.10.287.1080">
    <property type="entry name" value="MazG-like"/>
    <property type="match status" value="1"/>
</dbReference>
<gene>
    <name evidence="2" type="ORF">PCC79_03295</name>
</gene>
<dbReference type="Pfam" id="PF03819">
    <property type="entry name" value="MazG"/>
    <property type="match status" value="1"/>
</dbReference>
<evidence type="ECO:0000313" key="2">
    <source>
        <dbReference type="EMBL" id="WZX00259.1"/>
    </source>
</evidence>
<protein>
    <submittedName>
        <fullName evidence="2">MazG family protein</fullName>
    </submittedName>
</protein>
<dbReference type="PANTHER" id="PTHR30522">
    <property type="entry name" value="NUCLEOSIDE TRIPHOSPHATE PYROPHOSPHOHYDROLASE"/>
    <property type="match status" value="1"/>
</dbReference>
<accession>A0ABZ3CCK9</accession>
<dbReference type="SUPFAM" id="SSF101386">
    <property type="entry name" value="all-alpha NTP pyrophosphatases"/>
    <property type="match status" value="1"/>
</dbReference>
<dbReference type="InterPro" id="IPR048015">
    <property type="entry name" value="NTP-PPase_MazG-like_N"/>
</dbReference>
<dbReference type="EMBL" id="CP115965">
    <property type="protein sequence ID" value="WZX00259.1"/>
    <property type="molecule type" value="Genomic_DNA"/>
</dbReference>
<dbReference type="CDD" id="cd11528">
    <property type="entry name" value="NTP-PPase_MazG_Nterm"/>
    <property type="match status" value="1"/>
</dbReference>
<evidence type="ECO:0000313" key="3">
    <source>
        <dbReference type="Proteomes" id="UP001434337"/>
    </source>
</evidence>
<feature type="domain" description="NTP pyrophosphohydrolase MazG-like" evidence="1">
    <location>
        <begin position="14"/>
        <end position="87"/>
    </location>
</feature>
<proteinExistence type="predicted"/>
<evidence type="ECO:0000259" key="1">
    <source>
        <dbReference type="Pfam" id="PF03819"/>
    </source>
</evidence>
<dbReference type="InterPro" id="IPR011551">
    <property type="entry name" value="NTP_PyrPHydrolase_MazG"/>
</dbReference>
<dbReference type="Proteomes" id="UP001434337">
    <property type="component" value="Chromosome"/>
</dbReference>
<dbReference type="PANTHER" id="PTHR30522:SF0">
    <property type="entry name" value="NUCLEOSIDE TRIPHOSPHATE PYROPHOSPHOHYDROLASE"/>
    <property type="match status" value="1"/>
</dbReference>
<reference evidence="2 3" key="1">
    <citation type="journal article" date="2023" name="Environ Microbiome">
        <title>A coral-associated actinobacterium mitigates coral bleaching under heat stress.</title>
        <authorList>
            <person name="Li J."/>
            <person name="Zou Y."/>
            <person name="Li Q."/>
            <person name="Zhang J."/>
            <person name="Bourne D.G."/>
            <person name="Lyu Y."/>
            <person name="Liu C."/>
            <person name="Zhang S."/>
        </authorList>
    </citation>
    <scope>NUCLEOTIDE SEQUENCE [LARGE SCALE GENOMIC DNA]</scope>
    <source>
        <strain evidence="2 3">SCSIO 13291</strain>
    </source>
</reference>